<keyword evidence="2" id="KW-1185">Reference proteome</keyword>
<dbReference type="STRING" id="632292.Calhy_0768"/>
<evidence type="ECO:0000313" key="2">
    <source>
        <dbReference type="Proteomes" id="UP000006890"/>
    </source>
</evidence>
<reference key="1">
    <citation type="submission" date="2010-09" db="EMBL/GenBank/DDBJ databases">
        <title>Complete sequence of Caldicellulosiruptor hydrothermalis 108.</title>
        <authorList>
            <consortium name="US DOE Joint Genome Institute"/>
            <person name="Lucas S."/>
            <person name="Copeland A."/>
            <person name="Lapidus A."/>
            <person name="Cheng J.-F."/>
            <person name="Bruce D."/>
            <person name="Goodwin L."/>
            <person name="Pitluck S."/>
            <person name="Davenport K."/>
            <person name="Detter J.C."/>
            <person name="Han C."/>
            <person name="Tapia R."/>
            <person name="Land M."/>
            <person name="Hauser L."/>
            <person name="Chang Y.-J."/>
            <person name="Jeffries C."/>
            <person name="Kyrpides N."/>
            <person name="Ivanova N."/>
            <person name="Mikhailova N."/>
            <person name="Blumer-Schuette S.E."/>
            <person name="Kelly R.M."/>
            <person name="Woyke T."/>
        </authorList>
    </citation>
    <scope>NUCLEOTIDE SEQUENCE</scope>
    <source>
        <strain>108</strain>
    </source>
</reference>
<protein>
    <submittedName>
        <fullName evidence="1">Uncharacterized protein</fullName>
    </submittedName>
</protein>
<dbReference type="HOGENOM" id="CLU_159833_0_0_9"/>
<proteinExistence type="predicted"/>
<dbReference type="AlphaFoldDB" id="E4QE11"/>
<accession>E4QE11</accession>
<dbReference type="KEGG" id="chd:Calhy_0768"/>
<name>E4QE11_CALH1</name>
<dbReference type="OrthoDB" id="1683428at2"/>
<sequence length="127" mass="14411">MDLVSLRRQHILWTIQQNPTTITIQRTEKVDMVGYFEEVKSTRGPYTVRIFQKGYAFPKEVSTLAGTKQTDGGWGLITDWNTDIKATSNCSDEFDVPNLGHFRVVAVYPQIVQGQIVGYQADLEKVD</sequence>
<organism evidence="1 2">
    <name type="scientific">Caldicellulosiruptor hydrothermalis (strain DSM 18901 / VKM B-2411 / 108)</name>
    <dbReference type="NCBI Taxonomy" id="632292"/>
    <lineage>
        <taxon>Bacteria</taxon>
        <taxon>Bacillati</taxon>
        <taxon>Bacillota</taxon>
        <taxon>Bacillota incertae sedis</taxon>
        <taxon>Caldicellulosiruptorales</taxon>
        <taxon>Caldicellulosiruptoraceae</taxon>
        <taxon>Caldicellulosiruptor</taxon>
    </lineage>
</organism>
<dbReference type="EMBL" id="CP002219">
    <property type="protein sequence ID" value="ADQ06505.1"/>
    <property type="molecule type" value="Genomic_DNA"/>
</dbReference>
<evidence type="ECO:0000313" key="1">
    <source>
        <dbReference type="EMBL" id="ADQ06505.1"/>
    </source>
</evidence>
<dbReference type="Proteomes" id="UP000006890">
    <property type="component" value="Chromosome"/>
</dbReference>
<dbReference type="eggNOG" id="ENOG5032WPV">
    <property type="taxonomic scope" value="Bacteria"/>
</dbReference>
<reference evidence="1 2" key="2">
    <citation type="journal article" date="2011" name="J. Bacteriol.">
        <title>Complete genome sequences for the anaerobic, extremely thermophilic plant biomass-degrading bacteria Caldicellulosiruptor hydrothermalis, Caldicellulosiruptor kristjanssonii, Caldicellulosiruptor kronotskyensis, Caldicellulosiruptor owensenis, and Caldicellulosiruptor lactoaceticus.</title>
        <authorList>
            <person name="Blumer-Schuette S.E."/>
            <person name="Ozdemir I."/>
            <person name="Mistry D."/>
            <person name="Lucas S."/>
            <person name="Lapidus A."/>
            <person name="Cheng J.F."/>
            <person name="Goodwin L.A."/>
            <person name="Pitluck S."/>
            <person name="Land M.L."/>
            <person name="Hauser L.J."/>
            <person name="Woyke T."/>
            <person name="Mikhailova N."/>
            <person name="Pati A."/>
            <person name="Kyrpides N.C."/>
            <person name="Ivanova N."/>
            <person name="Detter J.C."/>
            <person name="Walston-Davenport K."/>
            <person name="Han S."/>
            <person name="Adams M.W."/>
            <person name="Kelly R.M."/>
        </authorList>
    </citation>
    <scope>NUCLEOTIDE SEQUENCE [LARGE SCALE GENOMIC DNA]</scope>
    <source>
        <strain evidence="2">DSM 18901 / VKM B-2411 / 108</strain>
    </source>
</reference>
<gene>
    <name evidence="1" type="ordered locus">Calhy_0768</name>
</gene>